<dbReference type="GO" id="GO:0003723">
    <property type="term" value="F:RNA binding"/>
    <property type="evidence" value="ECO:0007669"/>
    <property type="project" value="InterPro"/>
</dbReference>
<dbReference type="Gene3D" id="3.30.160.20">
    <property type="match status" value="1"/>
</dbReference>
<dbReference type="Pfam" id="PF00333">
    <property type="entry name" value="Ribosomal_S5"/>
    <property type="match status" value="1"/>
</dbReference>
<dbReference type="AlphaFoldDB" id="A0AAN6WXK0"/>
<evidence type="ECO:0000256" key="10">
    <source>
        <dbReference type="SAM" id="MobiDB-lite"/>
    </source>
</evidence>
<feature type="compositionally biased region" description="Basic and acidic residues" evidence="10">
    <location>
        <begin position="219"/>
        <end position="237"/>
    </location>
</feature>
<accession>A0AAN6WXK0</accession>
<keyword evidence="13" id="KW-1185">Reference proteome</keyword>
<dbReference type="SUPFAM" id="SSF54211">
    <property type="entry name" value="Ribosomal protein S5 domain 2-like"/>
    <property type="match status" value="1"/>
</dbReference>
<dbReference type="InterPro" id="IPR014721">
    <property type="entry name" value="Ribsml_uS5_D2-typ_fold_subgr"/>
</dbReference>
<comment type="similarity">
    <text evidence="2 9">Belongs to the universal ribosomal protein uS5 family.</text>
</comment>
<evidence type="ECO:0000256" key="9">
    <source>
        <dbReference type="RuleBase" id="RU003823"/>
    </source>
</evidence>
<keyword evidence="4" id="KW-0496">Mitochondrion</keyword>
<dbReference type="EMBL" id="MU864370">
    <property type="protein sequence ID" value="KAK4190020.1"/>
    <property type="molecule type" value="Genomic_DNA"/>
</dbReference>
<dbReference type="GO" id="GO:0006412">
    <property type="term" value="P:translation"/>
    <property type="evidence" value="ECO:0007669"/>
    <property type="project" value="InterPro"/>
</dbReference>
<organism evidence="12 13">
    <name type="scientific">Podospora australis</name>
    <dbReference type="NCBI Taxonomy" id="1536484"/>
    <lineage>
        <taxon>Eukaryota</taxon>
        <taxon>Fungi</taxon>
        <taxon>Dikarya</taxon>
        <taxon>Ascomycota</taxon>
        <taxon>Pezizomycotina</taxon>
        <taxon>Sordariomycetes</taxon>
        <taxon>Sordariomycetidae</taxon>
        <taxon>Sordariales</taxon>
        <taxon>Podosporaceae</taxon>
        <taxon>Podospora</taxon>
    </lineage>
</organism>
<evidence type="ECO:0000256" key="4">
    <source>
        <dbReference type="ARBA" id="ARBA00023128"/>
    </source>
</evidence>
<dbReference type="InterPro" id="IPR000851">
    <property type="entry name" value="Ribosomal_uS5"/>
</dbReference>
<evidence type="ECO:0000256" key="2">
    <source>
        <dbReference type="ARBA" id="ARBA00008945"/>
    </source>
</evidence>
<evidence type="ECO:0000256" key="5">
    <source>
        <dbReference type="ARBA" id="ARBA00023274"/>
    </source>
</evidence>
<dbReference type="Gene3D" id="3.30.230.10">
    <property type="match status" value="1"/>
</dbReference>
<evidence type="ECO:0000256" key="8">
    <source>
        <dbReference type="PROSITE-ProRule" id="PRU00268"/>
    </source>
</evidence>
<evidence type="ECO:0000313" key="13">
    <source>
        <dbReference type="Proteomes" id="UP001302126"/>
    </source>
</evidence>
<dbReference type="GO" id="GO:0003735">
    <property type="term" value="F:structural constituent of ribosome"/>
    <property type="evidence" value="ECO:0007669"/>
    <property type="project" value="UniProtKB-UniRule"/>
</dbReference>
<feature type="domain" description="S5 DRBM" evidence="11">
    <location>
        <begin position="319"/>
        <end position="382"/>
    </location>
</feature>
<dbReference type="GO" id="GO:0005763">
    <property type="term" value="C:mitochondrial small ribosomal subunit"/>
    <property type="evidence" value="ECO:0007669"/>
    <property type="project" value="UniProtKB-ARBA"/>
</dbReference>
<proteinExistence type="inferred from homology"/>
<evidence type="ECO:0000313" key="12">
    <source>
        <dbReference type="EMBL" id="KAK4190020.1"/>
    </source>
</evidence>
<reference evidence="12" key="1">
    <citation type="journal article" date="2023" name="Mol. Phylogenet. Evol.">
        <title>Genome-scale phylogeny and comparative genomics of the fungal order Sordariales.</title>
        <authorList>
            <person name="Hensen N."/>
            <person name="Bonometti L."/>
            <person name="Westerberg I."/>
            <person name="Brannstrom I.O."/>
            <person name="Guillou S."/>
            <person name="Cros-Aarteil S."/>
            <person name="Calhoun S."/>
            <person name="Haridas S."/>
            <person name="Kuo A."/>
            <person name="Mondo S."/>
            <person name="Pangilinan J."/>
            <person name="Riley R."/>
            <person name="LaButti K."/>
            <person name="Andreopoulos B."/>
            <person name="Lipzen A."/>
            <person name="Chen C."/>
            <person name="Yan M."/>
            <person name="Daum C."/>
            <person name="Ng V."/>
            <person name="Clum A."/>
            <person name="Steindorff A."/>
            <person name="Ohm R.A."/>
            <person name="Martin F."/>
            <person name="Silar P."/>
            <person name="Natvig D.O."/>
            <person name="Lalanne C."/>
            <person name="Gautier V."/>
            <person name="Ament-Velasquez S.L."/>
            <person name="Kruys A."/>
            <person name="Hutchinson M.I."/>
            <person name="Powell A.J."/>
            <person name="Barry K."/>
            <person name="Miller A.N."/>
            <person name="Grigoriev I.V."/>
            <person name="Debuchy R."/>
            <person name="Gladieux P."/>
            <person name="Hiltunen Thoren M."/>
            <person name="Johannesson H."/>
        </authorList>
    </citation>
    <scope>NUCLEOTIDE SEQUENCE</scope>
    <source>
        <strain evidence="12">PSN309</strain>
    </source>
</reference>
<gene>
    <name evidence="12" type="ORF">QBC35DRAFT_118567</name>
</gene>
<dbReference type="PANTHER" id="PTHR48277">
    <property type="entry name" value="MITOCHONDRIAL RIBOSOMAL PROTEIN S5"/>
    <property type="match status" value="1"/>
</dbReference>
<keyword evidence="3 8" id="KW-0689">Ribosomal protein</keyword>
<evidence type="ECO:0000256" key="1">
    <source>
        <dbReference type="ARBA" id="ARBA00004173"/>
    </source>
</evidence>
<evidence type="ECO:0000256" key="6">
    <source>
        <dbReference type="ARBA" id="ARBA00037226"/>
    </source>
</evidence>
<evidence type="ECO:0000259" key="11">
    <source>
        <dbReference type="PROSITE" id="PS50881"/>
    </source>
</evidence>
<keyword evidence="5 8" id="KW-0687">Ribonucleoprotein</keyword>
<dbReference type="Pfam" id="PF03719">
    <property type="entry name" value="Ribosomal_S5_C"/>
    <property type="match status" value="1"/>
</dbReference>
<comment type="function">
    <text evidence="6">Component of the mitochondrial ribosome (mitoribosome), a dedicated translation machinery responsible for the synthesis of mitochondrial genome-encoded proteins, including at least some of the essential transmembrane subunits of the mitochondrial respiratory chain. The mitoribosomes are attached to the mitochondrial inner membrane and translation products are cotranslationally integrated into the membrane.</text>
</comment>
<dbReference type="InterPro" id="IPR020568">
    <property type="entry name" value="Ribosomal_Su5_D2-typ_SF"/>
</dbReference>
<dbReference type="PANTHER" id="PTHR48277:SF1">
    <property type="entry name" value="MITOCHONDRIAL RIBOSOMAL PROTEIN S5"/>
    <property type="match status" value="1"/>
</dbReference>
<name>A0AAN6WXK0_9PEZI</name>
<evidence type="ECO:0000256" key="7">
    <source>
        <dbReference type="ARBA" id="ARBA00039335"/>
    </source>
</evidence>
<dbReference type="SUPFAM" id="SSF54768">
    <property type="entry name" value="dsRNA-binding domain-like"/>
    <property type="match status" value="1"/>
</dbReference>
<reference evidence="12" key="2">
    <citation type="submission" date="2023-05" db="EMBL/GenBank/DDBJ databases">
        <authorList>
            <consortium name="Lawrence Berkeley National Laboratory"/>
            <person name="Steindorff A."/>
            <person name="Hensen N."/>
            <person name="Bonometti L."/>
            <person name="Westerberg I."/>
            <person name="Brannstrom I.O."/>
            <person name="Guillou S."/>
            <person name="Cros-Aarteil S."/>
            <person name="Calhoun S."/>
            <person name="Haridas S."/>
            <person name="Kuo A."/>
            <person name="Mondo S."/>
            <person name="Pangilinan J."/>
            <person name="Riley R."/>
            <person name="Labutti K."/>
            <person name="Andreopoulos B."/>
            <person name="Lipzen A."/>
            <person name="Chen C."/>
            <person name="Yanf M."/>
            <person name="Daum C."/>
            <person name="Ng V."/>
            <person name="Clum A."/>
            <person name="Ohm R."/>
            <person name="Martin F."/>
            <person name="Silar P."/>
            <person name="Natvig D."/>
            <person name="Lalanne C."/>
            <person name="Gautier V."/>
            <person name="Ament-Velasquez S.L."/>
            <person name="Kruys A."/>
            <person name="Hutchinson M.I."/>
            <person name="Powell A.J."/>
            <person name="Barry K."/>
            <person name="Miller A.N."/>
            <person name="Grigoriev I.V."/>
            <person name="Debuchy R."/>
            <person name="Gladieux P."/>
            <person name="Thoren M.H."/>
            <person name="Johannesson H."/>
        </authorList>
    </citation>
    <scope>NUCLEOTIDE SEQUENCE</scope>
    <source>
        <strain evidence="12">PSN309</strain>
    </source>
</reference>
<dbReference type="PROSITE" id="PS50881">
    <property type="entry name" value="S5_DSRBD"/>
    <property type="match status" value="1"/>
</dbReference>
<dbReference type="FunFam" id="3.30.230.10:FF:000041">
    <property type="entry name" value="37S ribosomal protein S5"/>
    <property type="match status" value="1"/>
</dbReference>
<feature type="region of interest" description="Disordered" evidence="10">
    <location>
        <begin position="218"/>
        <end position="246"/>
    </location>
</feature>
<sequence length="496" mass="55856">MSLARPVARRLVASSSSSSQIISTPCHQLLGSSSKREFHSTPQLEARRKNRPRFSNVRAAEMGLVDEEKIKQFSKQKFPKYTKEEMVELQKRYSPQQIEALKAGEAAINPRDLTIQGRLRVDPYKMPYIDDFAESQPIIDKRPQNRAPPDPKANWMGLDEFTADLIKWADQFQTGEVTGTMKKVVDFVPEEWKKIAEARWPGEVRDEAHKQFKKYLQAEVDRSEKEQKAKREGRSLEEDTSGPTDGDVLQYILERSVMTDNGLVSNSSVAPALPDKVPGVAGMGYKAAVDPEDQGLDDNGIYQEVKRVTGMSVKDLLALRTRRIWENRVSNQTRLGKIPSFYTMVVAGNKNGWLGLGVVKSADPSVSFEKARLQALRNLKPIPRYENRTIYGNVSAKFGAAVVELSTRPPGFGLRVQHRIFELCRAAGIYDLAARVPRGRNPMNVVKATYEALLTQKNPETIAIGRGKKLVDVRKVYYSGAPIPELGQTQHEERRF</sequence>
<dbReference type="FunFam" id="3.30.160.20:FF:000022">
    <property type="entry name" value="28S ribosomal protein S5, mitochondrial"/>
    <property type="match status" value="1"/>
</dbReference>
<evidence type="ECO:0000256" key="3">
    <source>
        <dbReference type="ARBA" id="ARBA00022980"/>
    </source>
</evidence>
<comment type="caution">
    <text evidence="12">The sequence shown here is derived from an EMBL/GenBank/DDBJ whole genome shotgun (WGS) entry which is preliminary data.</text>
</comment>
<protein>
    <recommendedName>
        <fullName evidence="7">Small ribosomal subunit protein uS5m</fullName>
    </recommendedName>
</protein>
<dbReference type="InterPro" id="IPR005324">
    <property type="entry name" value="Ribosomal_uS5_C"/>
</dbReference>
<dbReference type="Proteomes" id="UP001302126">
    <property type="component" value="Unassembled WGS sequence"/>
</dbReference>
<comment type="subcellular location">
    <subcellularLocation>
        <location evidence="1">Mitochondrion</location>
    </subcellularLocation>
</comment>
<dbReference type="InterPro" id="IPR013810">
    <property type="entry name" value="Ribosomal_uS5_N"/>
</dbReference>